<dbReference type="PANTHER" id="PTHR11552:SF213">
    <property type="entry name" value="DEHYDROGENASE, PUTATIVE-RELATED"/>
    <property type="match status" value="1"/>
</dbReference>
<reference evidence="4 5" key="1">
    <citation type="submission" date="2015-05" db="EMBL/GenBank/DDBJ databases">
        <authorList>
            <person name="Wang D.B."/>
            <person name="Wang M."/>
        </authorList>
    </citation>
    <scope>NUCLEOTIDE SEQUENCE [LARGE SCALE GENOMIC DNA]</scope>
    <source>
        <strain evidence="4">VL1</strain>
    </source>
</reference>
<comment type="cofactor">
    <cofactor evidence="2">
        <name>FAD</name>
        <dbReference type="ChEBI" id="CHEBI:57692"/>
    </cofactor>
</comment>
<evidence type="ECO:0000256" key="2">
    <source>
        <dbReference type="PIRSR" id="PIRSR000137-2"/>
    </source>
</evidence>
<dbReference type="PANTHER" id="PTHR11552">
    <property type="entry name" value="GLUCOSE-METHANOL-CHOLINE GMC OXIDOREDUCTASE"/>
    <property type="match status" value="1"/>
</dbReference>
<dbReference type="GO" id="GO:0050660">
    <property type="term" value="F:flavin adenine dinucleotide binding"/>
    <property type="evidence" value="ECO:0007669"/>
    <property type="project" value="InterPro"/>
</dbReference>
<comment type="similarity">
    <text evidence="1">Belongs to the GMC oxidoreductase family.</text>
</comment>
<dbReference type="InterPro" id="IPR007867">
    <property type="entry name" value="GMC_OxRtase_C"/>
</dbReference>
<dbReference type="InterPro" id="IPR012132">
    <property type="entry name" value="GMC_OxRdtase"/>
</dbReference>
<dbReference type="Gene3D" id="3.50.50.60">
    <property type="entry name" value="FAD/NAD(P)-binding domain"/>
    <property type="match status" value="1"/>
</dbReference>
<dbReference type="PIRSF" id="PIRSF000137">
    <property type="entry name" value="Alcohol_oxidase"/>
    <property type="match status" value="1"/>
</dbReference>
<proteinExistence type="inferred from homology"/>
<dbReference type="InterPro" id="IPR036188">
    <property type="entry name" value="FAD/NAD-bd_sf"/>
</dbReference>
<dbReference type="AlphaFoldDB" id="A0A0G4KSZ2"/>
<keyword evidence="2" id="KW-0274">FAD</keyword>
<dbReference type="Proteomes" id="UP000044602">
    <property type="component" value="Unassembled WGS sequence"/>
</dbReference>
<dbReference type="PROSITE" id="PS00624">
    <property type="entry name" value="GMC_OXRED_2"/>
    <property type="match status" value="1"/>
</dbReference>
<gene>
    <name evidence="4" type="ORF">BN1708_010653</name>
</gene>
<organism evidence="4 5">
    <name type="scientific">Verticillium longisporum</name>
    <name type="common">Verticillium dahliae var. longisporum</name>
    <dbReference type="NCBI Taxonomy" id="100787"/>
    <lineage>
        <taxon>Eukaryota</taxon>
        <taxon>Fungi</taxon>
        <taxon>Dikarya</taxon>
        <taxon>Ascomycota</taxon>
        <taxon>Pezizomycotina</taxon>
        <taxon>Sordariomycetes</taxon>
        <taxon>Hypocreomycetidae</taxon>
        <taxon>Glomerellales</taxon>
        <taxon>Plectosphaerellaceae</taxon>
        <taxon>Verticillium</taxon>
    </lineage>
</organism>
<keyword evidence="2" id="KW-0285">Flavoprotein</keyword>
<dbReference type="STRING" id="100787.A0A0G4KSZ2"/>
<dbReference type="Pfam" id="PF00732">
    <property type="entry name" value="GMC_oxred_N"/>
    <property type="match status" value="1"/>
</dbReference>
<name>A0A0G4KSZ2_VERLO</name>
<accession>A0A0G4KSZ2</accession>
<feature type="domain" description="Glucose-methanol-choline oxidoreductase N-terminal" evidence="3">
    <location>
        <begin position="424"/>
        <end position="438"/>
    </location>
</feature>
<keyword evidence="5" id="KW-1185">Reference proteome</keyword>
<protein>
    <recommendedName>
        <fullName evidence="3">Glucose-methanol-choline oxidoreductase N-terminal domain-containing protein</fullName>
    </recommendedName>
</protein>
<dbReference type="SUPFAM" id="SSF51905">
    <property type="entry name" value="FAD/NAD(P)-binding domain"/>
    <property type="match status" value="1"/>
</dbReference>
<feature type="binding site" evidence="2">
    <location>
        <position position="370"/>
    </location>
    <ligand>
        <name>FAD</name>
        <dbReference type="ChEBI" id="CHEBI:57692"/>
    </ligand>
</feature>
<dbReference type="EMBL" id="CVQH01004224">
    <property type="protein sequence ID" value="CRK12899.1"/>
    <property type="molecule type" value="Genomic_DNA"/>
</dbReference>
<evidence type="ECO:0000313" key="4">
    <source>
        <dbReference type="EMBL" id="CRK12899.1"/>
    </source>
</evidence>
<dbReference type="Pfam" id="PF05199">
    <property type="entry name" value="GMC_oxred_C"/>
    <property type="match status" value="1"/>
</dbReference>
<evidence type="ECO:0000259" key="3">
    <source>
        <dbReference type="PROSITE" id="PS00624"/>
    </source>
</evidence>
<dbReference type="Gene3D" id="3.30.560.10">
    <property type="entry name" value="Glucose Oxidase, domain 3"/>
    <property type="match status" value="1"/>
</dbReference>
<evidence type="ECO:0000256" key="1">
    <source>
        <dbReference type="ARBA" id="ARBA00010790"/>
    </source>
</evidence>
<sequence length="709" mass="76040">MLRVLALLPVSAFDRDQLQKPSGLLRGNNILFGSDNTADNATQSAFAECWRPRQQYRDKMKVSTLLLSLLAASVSAVPSQLDTRQTGTILASYDYVIVGSGPGGGPLAARLAIAGKKVLLIEAGDDQGASIPYQVPALNLQSTEYTPMQWDYFVNHYSSLDAQTKDSKMTYRTASGELYSGLSPPSGATPLGVLYPRAGTLGGCAAHNALITVYPHASDWDRIATLTSDTSWRASAMRNYFKRLESARYLPNGVAGHGFSGWLTTSVTDLGLVVKDLKLLTVIVSAASSMGQSFLGLILSTVAGLGQVLLRDINVDTPSRDTTEGLYQVPITVKDGVRVGPREFILDTANAKNADGSRKYHLDIKMNTLVTKVRFDRTGAKPRAVGVDFLSGKSLYKADPRAQQAAASTAGSVNATAEVILSAGAFNTPQLLKLSGVGPKKELESFGINVVADLPGVGTNLQDRYETTVIGETETDFQIIEGCTFGRSGDPCLKKWQAGGDRGIYGSNGISLGVVKKSSVATGDPDLFIAGAPVAFPGYYPGYSADGMADRKHWSWITLKAHSRNRAGTVRLRSSDPRDMPLIDFNYFAQGGAEDRKAVVEGMKLSRRMFRDVIPLAGGFTEVWPGPGVSDDDLEDWVTNEAWGHHASCTCPIGKDSDPNAVLDSKFRVRGVDGLRVVDASVFPEIPGFYIAVPVYMISEKAADVILGV</sequence>
<evidence type="ECO:0000313" key="5">
    <source>
        <dbReference type="Proteomes" id="UP000044602"/>
    </source>
</evidence>
<dbReference type="GO" id="GO:0016614">
    <property type="term" value="F:oxidoreductase activity, acting on CH-OH group of donors"/>
    <property type="evidence" value="ECO:0007669"/>
    <property type="project" value="InterPro"/>
</dbReference>
<dbReference type="InterPro" id="IPR000172">
    <property type="entry name" value="GMC_OxRdtase_N"/>
</dbReference>
<dbReference type="SUPFAM" id="SSF54373">
    <property type="entry name" value="FAD-linked reductases, C-terminal domain"/>
    <property type="match status" value="1"/>
</dbReference>